<dbReference type="Pfam" id="PF00644">
    <property type="entry name" value="PARP"/>
    <property type="match status" value="1"/>
</dbReference>
<evidence type="ECO:0000256" key="2">
    <source>
        <dbReference type="RuleBase" id="RU362114"/>
    </source>
</evidence>
<organism evidence="5 6">
    <name type="scientific">Salmo trutta</name>
    <name type="common">Brown trout</name>
    <dbReference type="NCBI Taxonomy" id="8032"/>
    <lineage>
        <taxon>Eukaryota</taxon>
        <taxon>Metazoa</taxon>
        <taxon>Chordata</taxon>
        <taxon>Craniata</taxon>
        <taxon>Vertebrata</taxon>
        <taxon>Euteleostomi</taxon>
        <taxon>Actinopterygii</taxon>
        <taxon>Neopterygii</taxon>
        <taxon>Teleostei</taxon>
        <taxon>Protacanthopterygii</taxon>
        <taxon>Salmoniformes</taxon>
        <taxon>Salmonidae</taxon>
        <taxon>Salmoninae</taxon>
        <taxon>Salmo</taxon>
    </lineage>
</organism>
<dbReference type="Proteomes" id="UP000472277">
    <property type="component" value="Chromosome 8"/>
</dbReference>
<dbReference type="Ensembl" id="ENSSTUT00000090598.1">
    <property type="protein sequence ID" value="ENSSTUP00000085178.1"/>
    <property type="gene ID" value="ENSSTUG00000037454.1"/>
</dbReference>
<dbReference type="GO" id="GO:0003950">
    <property type="term" value="F:NAD+ poly-ADP-ribosyltransferase activity"/>
    <property type="evidence" value="ECO:0007669"/>
    <property type="project" value="UniProtKB-UniRule"/>
</dbReference>
<feature type="domain" description="PARP catalytic" evidence="4">
    <location>
        <begin position="230"/>
        <end position="428"/>
    </location>
</feature>
<dbReference type="InterPro" id="IPR051712">
    <property type="entry name" value="ARTD-AVP"/>
</dbReference>
<keyword evidence="2" id="KW-0520">NAD</keyword>
<protein>
    <recommendedName>
        <fullName evidence="2">Poly [ADP-ribose] polymerase</fullName>
        <shortName evidence="2">PARP</shortName>
        <ecNumber evidence="2">2.4.2.-</ecNumber>
    </recommendedName>
</protein>
<dbReference type="GO" id="GO:0005634">
    <property type="term" value="C:nucleus"/>
    <property type="evidence" value="ECO:0007669"/>
    <property type="project" value="TreeGrafter"/>
</dbReference>
<dbReference type="AlphaFoldDB" id="A0A674CP36"/>
<keyword evidence="2" id="KW-0328">Glycosyltransferase</keyword>
<feature type="compositionally biased region" description="Low complexity" evidence="3">
    <location>
        <begin position="45"/>
        <end position="61"/>
    </location>
</feature>
<dbReference type="PROSITE" id="PS51059">
    <property type="entry name" value="PARP_CATALYTIC"/>
    <property type="match status" value="1"/>
</dbReference>
<evidence type="ECO:0000313" key="5">
    <source>
        <dbReference type="Ensembl" id="ENSSTUP00000085178.1"/>
    </source>
</evidence>
<accession>A0A674CP36</accession>
<evidence type="ECO:0000256" key="1">
    <source>
        <dbReference type="ARBA" id="ARBA00024347"/>
    </source>
</evidence>
<feature type="region of interest" description="Disordered" evidence="3">
    <location>
        <begin position="45"/>
        <end position="70"/>
    </location>
</feature>
<dbReference type="SUPFAM" id="SSF56399">
    <property type="entry name" value="ADP-ribosylation"/>
    <property type="match status" value="1"/>
</dbReference>
<sequence length="428" mass="47968">NDHPTSTTTNDPKQNHPQCIQNMTPGPVKTTSLILPLPVIITQPQPVHQPTTPAQTQAISTNQPPGPSKTAASLTFHTNASGDIQICDHFLTFFCRTGSKCKQHHMPYPFHWQLWCVNSHPWVDFTLRAQVNLERAYCNVNREEIGVKEGNFHFTKTAVTVDRGSSSRAEIAESTNLKGCPHTFGHIVLLIIGARRNSPLFLKPVIMSYSTKRLIVSSQATCWHLDPTGDTPVWEGSAPDQDYSMVDVPASTQAFQKVHSLFHKSLSETRVKIVSLHQIQNHTRKCGDTKEDGALERHLFPGTVGDFIEDICHNNFDPRVSGVNGFMYGYGSYFARDAAYSNTFAAVSPDAGVRHMFLAKVLVGKVSVGKCKYRRPPPVRSTKEDYNLYDTCMDQLVNPTIFVVFDRCQCYPDYLIKYKELLVVDVNE</sequence>
<evidence type="ECO:0000259" key="4">
    <source>
        <dbReference type="PROSITE" id="PS51059"/>
    </source>
</evidence>
<dbReference type="InterPro" id="IPR012317">
    <property type="entry name" value="Poly(ADP-ribose)pol_cat_dom"/>
</dbReference>
<keyword evidence="2" id="KW-0808">Transferase</keyword>
<dbReference type="InParanoid" id="A0A674CP36"/>
<proteinExistence type="inferred from homology"/>
<dbReference type="GeneTree" id="ENSGT00940000155368"/>
<dbReference type="OMA" id="EKGMWNH"/>
<dbReference type="EC" id="2.4.2.-" evidence="2"/>
<comment type="similarity">
    <text evidence="1">Belongs to the ARTD/PARP family.</text>
</comment>
<dbReference type="GO" id="GO:1990404">
    <property type="term" value="F:NAD+-protein mono-ADP-ribosyltransferase activity"/>
    <property type="evidence" value="ECO:0007669"/>
    <property type="project" value="TreeGrafter"/>
</dbReference>
<keyword evidence="6" id="KW-1185">Reference proteome</keyword>
<dbReference type="PANTHER" id="PTHR45740:SF6">
    <property type="entry name" value="PROTEIN MONO-ADP-RIBOSYLTRANSFERASE PARP12"/>
    <property type="match status" value="1"/>
</dbReference>
<reference evidence="5" key="1">
    <citation type="submission" date="2025-08" db="UniProtKB">
        <authorList>
            <consortium name="Ensembl"/>
        </authorList>
    </citation>
    <scope>IDENTIFICATION</scope>
</reference>
<feature type="region of interest" description="Disordered" evidence="3">
    <location>
        <begin position="1"/>
        <end position="22"/>
    </location>
</feature>
<reference evidence="5" key="2">
    <citation type="submission" date="2025-09" db="UniProtKB">
        <authorList>
            <consortium name="Ensembl"/>
        </authorList>
    </citation>
    <scope>IDENTIFICATION</scope>
</reference>
<evidence type="ECO:0000256" key="3">
    <source>
        <dbReference type="SAM" id="MobiDB-lite"/>
    </source>
</evidence>
<evidence type="ECO:0000313" key="6">
    <source>
        <dbReference type="Proteomes" id="UP000472277"/>
    </source>
</evidence>
<dbReference type="PANTHER" id="PTHR45740">
    <property type="entry name" value="POLY [ADP-RIBOSE] POLYMERASE"/>
    <property type="match status" value="1"/>
</dbReference>
<name>A0A674CP36_SALTR</name>
<dbReference type="Gene3D" id="3.90.228.10">
    <property type="match status" value="1"/>
</dbReference>
<dbReference type="CDD" id="cd01439">
    <property type="entry name" value="TCCD_inducible_PARP_like"/>
    <property type="match status" value="1"/>
</dbReference>